<protein>
    <submittedName>
        <fullName evidence="4">3D domain protein</fullName>
    </submittedName>
</protein>
<evidence type="ECO:0000256" key="1">
    <source>
        <dbReference type="ARBA" id="ARBA00022729"/>
    </source>
</evidence>
<dbReference type="InterPro" id="IPR011098">
    <property type="entry name" value="G5_dom"/>
</dbReference>
<dbReference type="GO" id="GO:0009254">
    <property type="term" value="P:peptidoglycan turnover"/>
    <property type="evidence" value="ECO:0007669"/>
    <property type="project" value="InterPro"/>
</dbReference>
<dbReference type="SMART" id="SM01208">
    <property type="entry name" value="G5"/>
    <property type="match status" value="1"/>
</dbReference>
<reference evidence="4 5" key="1">
    <citation type="submission" date="2014-04" db="EMBL/GenBank/DDBJ databases">
        <authorList>
            <person name="Hornung B.V."/>
        </authorList>
    </citation>
    <scope>NUCLEOTIDE SEQUENCE [LARGE SCALE GENOMIC DNA]</scope>
    <source>
        <strain evidence="4 5">CRIB</strain>
    </source>
</reference>
<dbReference type="CDD" id="cd14667">
    <property type="entry name" value="3D_containing_proteins"/>
    <property type="match status" value="1"/>
</dbReference>
<feature type="region of interest" description="Disordered" evidence="2">
    <location>
        <begin position="176"/>
        <end position="200"/>
    </location>
</feature>
<gene>
    <name evidence="4" type="ORF">CRIB_436</name>
</gene>
<feature type="domain" description="G5" evidence="3">
    <location>
        <begin position="85"/>
        <end position="165"/>
    </location>
</feature>
<dbReference type="InterPro" id="IPR007137">
    <property type="entry name" value="DUF348"/>
</dbReference>
<name>A0A1V1HZ04_9FIRM</name>
<dbReference type="GeneID" id="82204622"/>
<dbReference type="EMBL" id="LN555523">
    <property type="protein sequence ID" value="CED93191.1"/>
    <property type="molecule type" value="Genomic_DNA"/>
</dbReference>
<sequence>MIIKNNKILKVSAMAAVLSIGLLSGGYTLANKKITLVVKGMETEISTLKSNVEEVLAEQNIKYDKDDIISLPLDKKISDGDKIEVIEVTEKTIKENKEIPFEVNIVEDKNILKGETKVEVEGQPGNNELLYKITYHNGKQVEKKFIEEVVLTEPVDKVIKKGTKVELQVASSRGESIRANSTSYSNNSSKGNSSSSNSNRKHISVVATAYTGNSITSTGINPKWGTIAVDPSVIPYGTKVYIPQFDKIFIAEDCGSAIKGNKIDIYMNDEEAVKNWGRKRIDIYIVG</sequence>
<dbReference type="GO" id="GO:0019867">
    <property type="term" value="C:outer membrane"/>
    <property type="evidence" value="ECO:0007669"/>
    <property type="project" value="InterPro"/>
</dbReference>
<keyword evidence="1" id="KW-0732">Signal</keyword>
<dbReference type="Pfam" id="PF07501">
    <property type="entry name" value="G5"/>
    <property type="match status" value="1"/>
</dbReference>
<dbReference type="Proteomes" id="UP000245622">
    <property type="component" value="Chromosome 1"/>
</dbReference>
<dbReference type="InterPro" id="IPR036908">
    <property type="entry name" value="RlpA-like_sf"/>
</dbReference>
<dbReference type="Gene3D" id="2.20.230.10">
    <property type="entry name" value="Resuscitation-promoting factor rpfb"/>
    <property type="match status" value="1"/>
</dbReference>
<dbReference type="AlphaFoldDB" id="A0A1V1HZ04"/>
<dbReference type="PROSITE" id="PS51109">
    <property type="entry name" value="G5"/>
    <property type="match status" value="1"/>
</dbReference>
<organism evidence="4 5">
    <name type="scientific">Romboutsia ilealis</name>
    <dbReference type="NCBI Taxonomy" id="1115758"/>
    <lineage>
        <taxon>Bacteria</taxon>
        <taxon>Bacillati</taxon>
        <taxon>Bacillota</taxon>
        <taxon>Clostridia</taxon>
        <taxon>Peptostreptococcales</taxon>
        <taxon>Peptostreptococcaceae</taxon>
        <taxon>Romboutsia</taxon>
    </lineage>
</organism>
<dbReference type="InterPro" id="IPR010611">
    <property type="entry name" value="3D_dom"/>
</dbReference>
<dbReference type="GO" id="GO:0004553">
    <property type="term" value="F:hydrolase activity, hydrolyzing O-glycosyl compounds"/>
    <property type="evidence" value="ECO:0007669"/>
    <property type="project" value="InterPro"/>
</dbReference>
<dbReference type="KEGG" id="ril:CRIB_436"/>
<dbReference type="Gene3D" id="2.40.40.10">
    <property type="entry name" value="RlpA-like domain"/>
    <property type="match status" value="1"/>
</dbReference>
<dbReference type="Pfam" id="PF03990">
    <property type="entry name" value="DUF348"/>
    <property type="match status" value="1"/>
</dbReference>
<dbReference type="RefSeq" id="WP_180702930.1">
    <property type="nucleotide sequence ID" value="NZ_JAVSGX010000001.1"/>
</dbReference>
<dbReference type="Pfam" id="PF06725">
    <property type="entry name" value="3D"/>
    <property type="match status" value="1"/>
</dbReference>
<evidence type="ECO:0000256" key="2">
    <source>
        <dbReference type="SAM" id="MobiDB-lite"/>
    </source>
</evidence>
<dbReference type="SUPFAM" id="SSF50685">
    <property type="entry name" value="Barwin-like endoglucanases"/>
    <property type="match status" value="1"/>
</dbReference>
<feature type="compositionally biased region" description="Low complexity" evidence="2">
    <location>
        <begin position="180"/>
        <end position="198"/>
    </location>
</feature>
<dbReference type="PANTHER" id="PTHR39160">
    <property type="entry name" value="CELL WALL-BINDING PROTEIN YOCH"/>
    <property type="match status" value="1"/>
</dbReference>
<evidence type="ECO:0000259" key="3">
    <source>
        <dbReference type="PROSITE" id="PS51109"/>
    </source>
</evidence>
<proteinExistence type="predicted"/>
<dbReference type="InterPro" id="IPR059180">
    <property type="entry name" value="3D_YorM"/>
</dbReference>
<evidence type="ECO:0000313" key="4">
    <source>
        <dbReference type="EMBL" id="CED93191.1"/>
    </source>
</evidence>
<keyword evidence="5" id="KW-1185">Reference proteome</keyword>
<dbReference type="InterPro" id="IPR051933">
    <property type="entry name" value="Resuscitation_pf_RpfB"/>
</dbReference>
<dbReference type="PANTHER" id="PTHR39160:SF4">
    <property type="entry name" value="RESUSCITATION-PROMOTING FACTOR RPFB"/>
    <property type="match status" value="1"/>
</dbReference>
<accession>A0A1V1HZ04</accession>
<evidence type="ECO:0000313" key="5">
    <source>
        <dbReference type="Proteomes" id="UP000245622"/>
    </source>
</evidence>